<keyword evidence="3" id="KW-1185">Reference proteome</keyword>
<protein>
    <submittedName>
        <fullName evidence="2">Uncharacterized protein</fullName>
    </submittedName>
</protein>
<feature type="compositionally biased region" description="Basic and acidic residues" evidence="1">
    <location>
        <begin position="143"/>
        <end position="154"/>
    </location>
</feature>
<feature type="compositionally biased region" description="Basic and acidic residues" evidence="1">
    <location>
        <begin position="57"/>
        <end position="71"/>
    </location>
</feature>
<proteinExistence type="predicted"/>
<dbReference type="OrthoDB" id="5971719at2759"/>
<organism evidence="2 3">
    <name type="scientific">Oesophagostomum dentatum</name>
    <name type="common">Nodular worm</name>
    <dbReference type="NCBI Taxonomy" id="61180"/>
    <lineage>
        <taxon>Eukaryota</taxon>
        <taxon>Metazoa</taxon>
        <taxon>Ecdysozoa</taxon>
        <taxon>Nematoda</taxon>
        <taxon>Chromadorea</taxon>
        <taxon>Rhabditida</taxon>
        <taxon>Rhabditina</taxon>
        <taxon>Rhabditomorpha</taxon>
        <taxon>Strongyloidea</taxon>
        <taxon>Strongylidae</taxon>
        <taxon>Oesophagostomum</taxon>
    </lineage>
</organism>
<evidence type="ECO:0000256" key="1">
    <source>
        <dbReference type="SAM" id="MobiDB-lite"/>
    </source>
</evidence>
<evidence type="ECO:0000313" key="3">
    <source>
        <dbReference type="Proteomes" id="UP000053660"/>
    </source>
</evidence>
<dbReference type="AlphaFoldDB" id="A0A0B1SI28"/>
<sequence length="192" mass="20576">MRASCITTPSPSAPVVSATKFSHFEKPHATASPATSAVKSNPLEKPHKTVVTGPHKLKSDRLGMFERKDEQLPSPTRVTASHNYPAKKTEPFHPSPSPVLSSSGTVSPSRDSVTSNGMSSFYSPSDSGYEAGVDEFNLHQSHHHEEPPIEEPHHVAHPSSVTKSVPPTSSYYEEPPFDAPVTAAQSNSNAGE</sequence>
<gene>
    <name evidence="2" type="ORF">OESDEN_16749</name>
</gene>
<feature type="compositionally biased region" description="Polar residues" evidence="1">
    <location>
        <begin position="73"/>
        <end position="82"/>
    </location>
</feature>
<feature type="region of interest" description="Disordered" evidence="1">
    <location>
        <begin position="26"/>
        <end position="192"/>
    </location>
</feature>
<reference evidence="2 3" key="1">
    <citation type="submission" date="2014-03" db="EMBL/GenBank/DDBJ databases">
        <title>Draft genome of the hookworm Oesophagostomum dentatum.</title>
        <authorList>
            <person name="Mitreva M."/>
        </authorList>
    </citation>
    <scope>NUCLEOTIDE SEQUENCE [LARGE SCALE GENOMIC DNA]</scope>
    <source>
        <strain evidence="2 3">OD-Hann</strain>
    </source>
</reference>
<feature type="compositionally biased region" description="Polar residues" evidence="1">
    <location>
        <begin position="98"/>
        <end position="126"/>
    </location>
</feature>
<dbReference type="EMBL" id="KN572913">
    <property type="protein sequence ID" value="KHJ83551.1"/>
    <property type="molecule type" value="Genomic_DNA"/>
</dbReference>
<accession>A0A0B1SI28</accession>
<name>A0A0B1SI28_OESDE</name>
<feature type="compositionally biased region" description="Polar residues" evidence="1">
    <location>
        <begin position="183"/>
        <end position="192"/>
    </location>
</feature>
<dbReference type="Proteomes" id="UP000053660">
    <property type="component" value="Unassembled WGS sequence"/>
</dbReference>
<feature type="compositionally biased region" description="Low complexity" evidence="1">
    <location>
        <begin position="157"/>
        <end position="170"/>
    </location>
</feature>
<evidence type="ECO:0000313" key="2">
    <source>
        <dbReference type="EMBL" id="KHJ83551.1"/>
    </source>
</evidence>